<protein>
    <recommendedName>
        <fullName evidence="6">Tyrosine-protein kinase ephrin type A/B receptor-like domain-containing protein</fullName>
    </recommendedName>
</protein>
<dbReference type="InterPro" id="IPR011043">
    <property type="entry name" value="Gal_Oxase/kelch_b-propeller"/>
</dbReference>
<reference evidence="4 5" key="1">
    <citation type="submission" date="2016-11" db="EMBL/GenBank/DDBJ databases">
        <title>The macronuclear genome of Stentor coeruleus: a giant cell with tiny introns.</title>
        <authorList>
            <person name="Slabodnick M."/>
            <person name="Ruby J.G."/>
            <person name="Reiff S.B."/>
            <person name="Swart E.C."/>
            <person name="Gosai S."/>
            <person name="Prabakaran S."/>
            <person name="Witkowska E."/>
            <person name="Larue G.E."/>
            <person name="Fisher S."/>
            <person name="Freeman R.M."/>
            <person name="Gunawardena J."/>
            <person name="Chu W."/>
            <person name="Stover N.A."/>
            <person name="Gregory B.D."/>
            <person name="Nowacki M."/>
            <person name="Derisi J."/>
            <person name="Roy S.W."/>
            <person name="Marshall W.F."/>
            <person name="Sood P."/>
        </authorList>
    </citation>
    <scope>NUCLEOTIDE SEQUENCE [LARGE SCALE GENOMIC DNA]</scope>
    <source>
        <strain evidence="4">WM001</strain>
    </source>
</reference>
<dbReference type="PANTHER" id="PTHR46093">
    <property type="entry name" value="ACYL-COA-BINDING DOMAIN-CONTAINING PROTEIN 5"/>
    <property type="match status" value="1"/>
</dbReference>
<evidence type="ECO:0000313" key="4">
    <source>
        <dbReference type="EMBL" id="OMJ71786.1"/>
    </source>
</evidence>
<dbReference type="SUPFAM" id="SSF50965">
    <property type="entry name" value="Galactose oxidase, central domain"/>
    <property type="match status" value="2"/>
</dbReference>
<organism evidence="4 5">
    <name type="scientific">Stentor coeruleus</name>
    <dbReference type="NCBI Taxonomy" id="5963"/>
    <lineage>
        <taxon>Eukaryota</taxon>
        <taxon>Sar</taxon>
        <taxon>Alveolata</taxon>
        <taxon>Ciliophora</taxon>
        <taxon>Postciliodesmatophora</taxon>
        <taxon>Heterotrichea</taxon>
        <taxon>Heterotrichida</taxon>
        <taxon>Stentoridae</taxon>
        <taxon>Stentor</taxon>
    </lineage>
</organism>
<dbReference type="Proteomes" id="UP000187209">
    <property type="component" value="Unassembled WGS sequence"/>
</dbReference>
<feature type="transmembrane region" description="Helical" evidence="3">
    <location>
        <begin position="757"/>
        <end position="775"/>
    </location>
</feature>
<accession>A0A1R2B4W5</accession>
<name>A0A1R2B4W5_9CILI</name>
<sequence>MLSIPSINVQGFEISQIPSTGTPPQRTYALTSIFDKQENRIISFGGYIIDEKSYTYALNIFNLTENLWDRILPESSLVPPGLGFSQLYLRNDRTLLAFFGEKSDGISGDVFSFNLNTRIWNTERLIGDSIPGRRFYGFERFDFGGKKYVGIFGGITHAGVSNDLFLIDTNCLEVKEMPKVGEVPGVKIGPSLSFFNNSLYTFGYTSGYDETSEQTNLYRYDLISEYWEIIPTSEPKPEMRSLLSSIIFNDILYIIYGSWKEKNKYLSSIWKYTFSSSSWSLFSNFKDEFLTHYGQAQSDSRVYFISGRNLVNVFNSISYIDFSQPPKKREVLAIDWEGPAARKNFCSKVINDKIWLFGGVSDKGVHLNDVWNYHINDNYWEKVTTQGNEPKSRELASCELVIGGGVVIYGGRDSITIFNDFYYYDSNNRYWMSLNDGADFPSGRYSTCIIPYAFNMLIIGGADFDGTISQILMYSFTMNTIYTITEKNNIKLTIMDHYCWSDIDNNGNIIIYVAGGRSYENSVNSYVYLIRINNDGNNYYSNTSIYYSDHLLSVSESSTVVVGNEIVVSFGTFWNYILTSDIIAFNWKNKTVRTLGSFSDIFTFGHSFLHYANNFYIFGGGVHLETLKVHSFATAKLFKMNSDQDGFQIPCSSGTILPNCDPCPPGYFCEKNSPEPCPPGSSSLKIACTHDSQCIPCNYGYFSSKNASTLCFECFTGSYCPLGSSIPKDRFIKLPFSQSQPANYLRNTTFVENTVNYLWMLIGIIALISTSLIFLGRNFLGWIKNIDIFTDSHGQDLEIPVIYKKTEIGGIFTLYFILGVIVTILGLFLSYYLDNITEIKSLVPVVTLTENVKADNLIISVTLITYGGPCVKDNTCYDSISIDEDSFKFTRKIINCYKDEENCMIRVEYMDFESENESSVTFKINESTTYANGIMASLTCSSSIPENSSNINIPSYPENLQYAFKGTSPTIFYIEMIPSIFTSQSSKWPSFSTGYHLALLKPTELGTQVNQQTINLQAFIFVKLKMKVSNNALITQRNTINSWFIFLSGLFGSVFGFMGSISSLMGLVEGFSENWAKRKLKKKKIYRIRQFRKNYKRAYKHTKSKNQYKVLPMSFKIELYDKKETSNLSLADRSIFINQ</sequence>
<dbReference type="EMBL" id="MPUH01000956">
    <property type="protein sequence ID" value="OMJ71786.1"/>
    <property type="molecule type" value="Genomic_DNA"/>
</dbReference>
<keyword evidence="5" id="KW-1185">Reference proteome</keyword>
<keyword evidence="3" id="KW-0472">Membrane</keyword>
<evidence type="ECO:0000256" key="1">
    <source>
        <dbReference type="ARBA" id="ARBA00022441"/>
    </source>
</evidence>
<dbReference type="InterPro" id="IPR015915">
    <property type="entry name" value="Kelch-typ_b-propeller"/>
</dbReference>
<keyword evidence="3" id="KW-1133">Transmembrane helix</keyword>
<feature type="transmembrane region" description="Helical" evidence="3">
    <location>
        <begin position="812"/>
        <end position="833"/>
    </location>
</feature>
<evidence type="ECO:0008006" key="6">
    <source>
        <dbReference type="Google" id="ProtNLM"/>
    </source>
</evidence>
<evidence type="ECO:0000256" key="2">
    <source>
        <dbReference type="ARBA" id="ARBA00022737"/>
    </source>
</evidence>
<evidence type="ECO:0000313" key="5">
    <source>
        <dbReference type="Proteomes" id="UP000187209"/>
    </source>
</evidence>
<dbReference type="Pfam" id="PF24681">
    <property type="entry name" value="Kelch_KLHDC2_KLHL20_DRC7"/>
    <property type="match status" value="2"/>
</dbReference>
<dbReference type="OrthoDB" id="10002937at2759"/>
<keyword evidence="3" id="KW-0812">Transmembrane</keyword>
<feature type="transmembrane region" description="Helical" evidence="3">
    <location>
        <begin position="1043"/>
        <end position="1068"/>
    </location>
</feature>
<comment type="caution">
    <text evidence="4">The sequence shown here is derived from an EMBL/GenBank/DDBJ whole genome shotgun (WGS) entry which is preliminary data.</text>
</comment>
<dbReference type="Gene3D" id="2.120.10.80">
    <property type="entry name" value="Kelch-type beta propeller"/>
    <property type="match status" value="3"/>
</dbReference>
<dbReference type="PANTHER" id="PTHR46093:SF18">
    <property type="entry name" value="FIBRONECTIN TYPE-III DOMAIN-CONTAINING PROTEIN"/>
    <property type="match status" value="1"/>
</dbReference>
<evidence type="ECO:0000256" key="3">
    <source>
        <dbReference type="SAM" id="Phobius"/>
    </source>
</evidence>
<dbReference type="SUPFAM" id="SSF117281">
    <property type="entry name" value="Kelch motif"/>
    <property type="match status" value="1"/>
</dbReference>
<proteinExistence type="predicted"/>
<dbReference type="AlphaFoldDB" id="A0A1R2B4W5"/>
<gene>
    <name evidence="4" type="ORF">SteCoe_29907</name>
</gene>
<keyword evidence="2" id="KW-0677">Repeat</keyword>
<keyword evidence="1" id="KW-0880">Kelch repeat</keyword>